<dbReference type="Gene3D" id="3.10.180.10">
    <property type="entry name" value="2,3-Dihydroxybiphenyl 1,2-Dioxygenase, domain 1"/>
    <property type="match status" value="1"/>
</dbReference>
<organism evidence="3 4">
    <name type="scientific">Aspergillus nanangensis</name>
    <dbReference type="NCBI Taxonomy" id="2582783"/>
    <lineage>
        <taxon>Eukaryota</taxon>
        <taxon>Fungi</taxon>
        <taxon>Dikarya</taxon>
        <taxon>Ascomycota</taxon>
        <taxon>Pezizomycotina</taxon>
        <taxon>Eurotiomycetes</taxon>
        <taxon>Eurotiomycetidae</taxon>
        <taxon>Eurotiales</taxon>
        <taxon>Aspergillaceae</taxon>
        <taxon>Aspergillus</taxon>
        <taxon>Aspergillus subgen. Circumdati</taxon>
    </lineage>
</organism>
<dbReference type="EMBL" id="VCAU01000065">
    <property type="protein sequence ID" value="KAF9887168.1"/>
    <property type="molecule type" value="Genomic_DNA"/>
</dbReference>
<accession>A0AAD4CJ51</accession>
<keyword evidence="4" id="KW-1185">Reference proteome</keyword>
<dbReference type="SUPFAM" id="SSF54593">
    <property type="entry name" value="Glyoxalase/Bleomycin resistance protein/Dihydroxybiphenyl dioxygenase"/>
    <property type="match status" value="1"/>
</dbReference>
<dbReference type="PANTHER" id="PTHR21366">
    <property type="entry name" value="GLYOXALASE FAMILY PROTEIN"/>
    <property type="match status" value="1"/>
</dbReference>
<proteinExistence type="inferred from homology"/>
<dbReference type="AlphaFoldDB" id="A0AAD4CJ51"/>
<evidence type="ECO:0000313" key="3">
    <source>
        <dbReference type="EMBL" id="KAF9887168.1"/>
    </source>
</evidence>
<dbReference type="Proteomes" id="UP001194746">
    <property type="component" value="Unassembled WGS sequence"/>
</dbReference>
<evidence type="ECO:0000256" key="1">
    <source>
        <dbReference type="ARBA" id="ARBA00010363"/>
    </source>
</evidence>
<comment type="similarity">
    <text evidence="1">Belongs to the glyoxalase I family.</text>
</comment>
<name>A0AAD4CJ51_ASPNN</name>
<dbReference type="InterPro" id="IPR050383">
    <property type="entry name" value="GlyoxalaseI/FosfomycinResist"/>
</dbReference>
<evidence type="ECO:0000313" key="4">
    <source>
        <dbReference type="Proteomes" id="UP001194746"/>
    </source>
</evidence>
<sequence length="188" mass="21258">MADTSVLRPTSLAHVVFRTRNLPKMLEFWGSFLGAEVVFKSDFIAFLKYDDEHHRIAIIQEQDAPVRPANSVGLHHLAFSYPTMRRLLQAYQKRQTLDIEPTWCVNHGPTTSIYYSDPDGNSIETQVDNFNTIDEANDFMMSEKFRTNPIGTDVDPDDLLRQLDAGADEAALKMRVEIGARTSVPQGV</sequence>
<reference evidence="3" key="1">
    <citation type="journal article" date="2019" name="Beilstein J. Org. Chem.">
        <title>Nanangenines: drimane sesquiterpenoids as the dominant metabolite cohort of a novel Australian fungus, Aspergillus nanangensis.</title>
        <authorList>
            <person name="Lacey H.J."/>
            <person name="Gilchrist C.L.M."/>
            <person name="Crombie A."/>
            <person name="Kalaitzis J.A."/>
            <person name="Vuong D."/>
            <person name="Rutledge P.J."/>
            <person name="Turner P."/>
            <person name="Pitt J.I."/>
            <person name="Lacey E."/>
            <person name="Chooi Y.H."/>
            <person name="Piggott A.M."/>
        </authorList>
    </citation>
    <scope>NUCLEOTIDE SEQUENCE</scope>
    <source>
        <strain evidence="3">MST-FP2251</strain>
    </source>
</reference>
<dbReference type="InterPro" id="IPR037523">
    <property type="entry name" value="VOC_core"/>
</dbReference>
<dbReference type="PROSITE" id="PS51819">
    <property type="entry name" value="VOC"/>
    <property type="match status" value="1"/>
</dbReference>
<evidence type="ECO:0000259" key="2">
    <source>
        <dbReference type="PROSITE" id="PS51819"/>
    </source>
</evidence>
<feature type="domain" description="VOC" evidence="2">
    <location>
        <begin position="11"/>
        <end position="128"/>
    </location>
</feature>
<dbReference type="InterPro" id="IPR029068">
    <property type="entry name" value="Glyas_Bleomycin-R_OHBP_Dase"/>
</dbReference>
<dbReference type="PANTHER" id="PTHR21366:SF14">
    <property type="entry name" value="GLYOXALASE DOMAIN-CONTAINING PROTEIN 5"/>
    <property type="match status" value="1"/>
</dbReference>
<reference evidence="3" key="2">
    <citation type="submission" date="2020-02" db="EMBL/GenBank/DDBJ databases">
        <authorList>
            <person name="Gilchrist C.L.M."/>
            <person name="Chooi Y.-H."/>
        </authorList>
    </citation>
    <scope>NUCLEOTIDE SEQUENCE</scope>
    <source>
        <strain evidence="3">MST-FP2251</strain>
    </source>
</reference>
<comment type="caution">
    <text evidence="3">The sequence shown here is derived from an EMBL/GenBank/DDBJ whole genome shotgun (WGS) entry which is preliminary data.</text>
</comment>
<dbReference type="Pfam" id="PF00903">
    <property type="entry name" value="Glyoxalase"/>
    <property type="match status" value="1"/>
</dbReference>
<dbReference type="InterPro" id="IPR004360">
    <property type="entry name" value="Glyas_Fos-R_dOase_dom"/>
</dbReference>
<gene>
    <name evidence="3" type="ORF">FE257_010422</name>
</gene>
<protein>
    <recommendedName>
        <fullName evidence="2">VOC domain-containing protein</fullName>
    </recommendedName>
</protein>